<organism evidence="2">
    <name type="scientific">bioreactor metagenome</name>
    <dbReference type="NCBI Taxonomy" id="1076179"/>
    <lineage>
        <taxon>unclassified sequences</taxon>
        <taxon>metagenomes</taxon>
        <taxon>ecological metagenomes</taxon>
    </lineage>
</organism>
<protein>
    <recommendedName>
        <fullName evidence="1">Serine dehydratase-like alpha subunit domain-containing protein</fullName>
    </recommendedName>
</protein>
<dbReference type="GO" id="GO:0019450">
    <property type="term" value="P:L-cysteine catabolic process to pyruvate"/>
    <property type="evidence" value="ECO:0007669"/>
    <property type="project" value="TreeGrafter"/>
</dbReference>
<evidence type="ECO:0000313" key="2">
    <source>
        <dbReference type="EMBL" id="MPM71651.1"/>
    </source>
</evidence>
<feature type="domain" description="Serine dehydratase-like alpha subunit" evidence="1">
    <location>
        <begin position="42"/>
        <end position="380"/>
    </location>
</feature>
<reference evidence="2" key="1">
    <citation type="submission" date="2019-08" db="EMBL/GenBank/DDBJ databases">
        <authorList>
            <person name="Kucharzyk K."/>
            <person name="Murdoch R.W."/>
            <person name="Higgins S."/>
            <person name="Loffler F."/>
        </authorList>
    </citation>
    <scope>NUCLEOTIDE SEQUENCE</scope>
</reference>
<dbReference type="EMBL" id="VSSQ01024248">
    <property type="protein sequence ID" value="MPM71651.1"/>
    <property type="molecule type" value="Genomic_DNA"/>
</dbReference>
<evidence type="ECO:0000259" key="1">
    <source>
        <dbReference type="Pfam" id="PF03313"/>
    </source>
</evidence>
<dbReference type="InterPro" id="IPR021144">
    <property type="entry name" value="UPF0597"/>
</dbReference>
<dbReference type="PIRSF" id="PIRSF006054">
    <property type="entry name" value="UCP006054"/>
    <property type="match status" value="1"/>
</dbReference>
<dbReference type="AlphaFoldDB" id="A0A645C3W9"/>
<dbReference type="GO" id="GO:0080146">
    <property type="term" value="F:L-cysteine desulfhydrase activity"/>
    <property type="evidence" value="ECO:0007669"/>
    <property type="project" value="TreeGrafter"/>
</dbReference>
<dbReference type="PANTHER" id="PTHR30501">
    <property type="entry name" value="UPF0597 PROTEIN YHAM"/>
    <property type="match status" value="1"/>
</dbReference>
<comment type="caution">
    <text evidence="2">The sequence shown here is derived from an EMBL/GenBank/DDBJ whole genome shotgun (WGS) entry which is preliminary data.</text>
</comment>
<accession>A0A645C3W9</accession>
<proteinExistence type="inferred from homology"/>
<gene>
    <name evidence="2" type="ORF">SDC9_118619</name>
</gene>
<dbReference type="HAMAP" id="MF_01845">
    <property type="entry name" value="UPF0597"/>
    <property type="match status" value="1"/>
</dbReference>
<sequence length="386" mass="40353">MEVTVNGNVYKNGTAVGIPGTGETGLNIAAALGAIKKRPESQLAVLAEITQAELAAARSMLKQEIVAVKVDEGKKSLSVRVRINAGNDWAEAVIADKHTNLVRLERNGYCLFSQEQAATAQNLDYRQYLRGNDLTIKELIEAIETMPFEELAFILEGVNMNVMAAQTGLSKRLGLGIGALYYDMVTDGRLSDDIVNYAKMLTAAAADARMSGESVPVMSSAGSGNHGITVILPVYAAARKLAATSELVARAVAISHVVTVYIKMHTGNLSALCGCAVAAATGASAAIVWLMGGTIIQIEWAMKNVIANLSGMICDGGKVGCALKLSTAAGAAVEGALLAQNNIVVPDTNGIIGTTIEQTIKNLGQISSPGMAFTDKVILDIMLAKS</sequence>
<dbReference type="InterPro" id="IPR005130">
    <property type="entry name" value="Ser_deHydtase-like_asu"/>
</dbReference>
<dbReference type="Pfam" id="PF03313">
    <property type="entry name" value="SDH_alpha"/>
    <property type="match status" value="1"/>
</dbReference>
<name>A0A645C3W9_9ZZZZ</name>
<dbReference type="PANTHER" id="PTHR30501:SF2">
    <property type="entry name" value="UPF0597 PROTEIN YHAM"/>
    <property type="match status" value="1"/>
</dbReference>